<proteinExistence type="predicted"/>
<reference evidence="1 2" key="1">
    <citation type="journal article" date="2017" name="Nat. Commun.">
        <title>Genome assembly with in vitro proximity ligation data and whole-genome triplication in lettuce.</title>
        <authorList>
            <person name="Reyes-Chin-Wo S."/>
            <person name="Wang Z."/>
            <person name="Yang X."/>
            <person name="Kozik A."/>
            <person name="Arikit S."/>
            <person name="Song C."/>
            <person name="Xia L."/>
            <person name="Froenicke L."/>
            <person name="Lavelle D.O."/>
            <person name="Truco M.J."/>
            <person name="Xia R."/>
            <person name="Zhu S."/>
            <person name="Xu C."/>
            <person name="Xu H."/>
            <person name="Xu X."/>
            <person name="Cox K."/>
            <person name="Korf I."/>
            <person name="Meyers B.C."/>
            <person name="Michelmore R.W."/>
        </authorList>
    </citation>
    <scope>NUCLEOTIDE SEQUENCE [LARGE SCALE GENOMIC DNA]</scope>
    <source>
        <strain evidence="2">cv. Salinas</strain>
        <tissue evidence="1">Seedlings</tissue>
    </source>
</reference>
<protein>
    <submittedName>
        <fullName evidence="1">Uncharacterized protein</fullName>
    </submittedName>
</protein>
<comment type="caution">
    <text evidence="1">The sequence shown here is derived from an EMBL/GenBank/DDBJ whole genome shotgun (WGS) entry which is preliminary data.</text>
</comment>
<sequence>MPRVNSNHYAIILSSNQLDFGPYPFRFFNYWLKDPDLFQSVVACKLRNLREHIKSLRKEIIEKTQKRNESKWALDGDENSAFFHRLIRKHQTTQRINEIKENVAIKHFARRFAEPIKSRPHFISPNFKKLPTHVPMYLDEPFTLEEIKSTIWECCSDRVPRPDEFSFSLLKQH</sequence>
<gene>
    <name evidence="1" type="ORF">LSAT_V11C900486810</name>
</gene>
<dbReference type="AlphaFoldDB" id="A0A9R1UDS9"/>
<evidence type="ECO:0000313" key="2">
    <source>
        <dbReference type="Proteomes" id="UP000235145"/>
    </source>
</evidence>
<evidence type="ECO:0000313" key="1">
    <source>
        <dbReference type="EMBL" id="KAJ0185279.1"/>
    </source>
</evidence>
<organism evidence="1 2">
    <name type="scientific">Lactuca sativa</name>
    <name type="common">Garden lettuce</name>
    <dbReference type="NCBI Taxonomy" id="4236"/>
    <lineage>
        <taxon>Eukaryota</taxon>
        <taxon>Viridiplantae</taxon>
        <taxon>Streptophyta</taxon>
        <taxon>Embryophyta</taxon>
        <taxon>Tracheophyta</taxon>
        <taxon>Spermatophyta</taxon>
        <taxon>Magnoliopsida</taxon>
        <taxon>eudicotyledons</taxon>
        <taxon>Gunneridae</taxon>
        <taxon>Pentapetalae</taxon>
        <taxon>asterids</taxon>
        <taxon>campanulids</taxon>
        <taxon>Asterales</taxon>
        <taxon>Asteraceae</taxon>
        <taxon>Cichorioideae</taxon>
        <taxon>Cichorieae</taxon>
        <taxon>Lactucinae</taxon>
        <taxon>Lactuca</taxon>
    </lineage>
</organism>
<accession>A0A9R1UDS9</accession>
<keyword evidence="2" id="KW-1185">Reference proteome</keyword>
<name>A0A9R1UDS9_LACSA</name>
<dbReference type="EMBL" id="NBSK02000009">
    <property type="protein sequence ID" value="KAJ0185279.1"/>
    <property type="molecule type" value="Genomic_DNA"/>
</dbReference>
<dbReference type="Proteomes" id="UP000235145">
    <property type="component" value="Unassembled WGS sequence"/>
</dbReference>